<feature type="compositionally biased region" description="Basic and acidic residues" evidence="1">
    <location>
        <begin position="191"/>
        <end position="208"/>
    </location>
</feature>
<feature type="region of interest" description="Disordered" evidence="1">
    <location>
        <begin position="125"/>
        <end position="151"/>
    </location>
</feature>
<feature type="compositionally biased region" description="Basic and acidic residues" evidence="1">
    <location>
        <begin position="53"/>
        <end position="63"/>
    </location>
</feature>
<feature type="region of interest" description="Disordered" evidence="1">
    <location>
        <begin position="190"/>
        <end position="214"/>
    </location>
</feature>
<feature type="region of interest" description="Disordered" evidence="1">
    <location>
        <begin position="1"/>
        <end position="20"/>
    </location>
</feature>
<feature type="region of interest" description="Disordered" evidence="1">
    <location>
        <begin position="53"/>
        <end position="75"/>
    </location>
</feature>
<sequence length="322" mass="35343">MTERIEYGTKAAADAARDRHSEHLCPVDDDRRLKTVAYASDTPDNVLDAERLEAADGRGERSDGPGQVPLSDSEKDRIDFSTDRANVPHARAVKGIAQAEGVEDWVAYYDGTLTVDEHREVMADAATESGKRTDDTESADEKAGRAARSAQSNQCDHAKGHCERGDPEACEFLAETCEYSEQEIDQLLAERAPESRPEPTHPDDRDPLTGKQKGALKRSWTGYKGAIEGLEAAISALRENWQQAQQAARAINAVRAAAGQESMHFERLEEEQAELLDLTREMAADCHECHTDHTGHDHEQSGVPTLDDPQTPDAFRVAEGGQ</sequence>
<feature type="region of interest" description="Disordered" evidence="1">
    <location>
        <begin position="289"/>
        <end position="322"/>
    </location>
</feature>
<name>A0A482T480_HALHI</name>
<dbReference type="AlphaFoldDB" id="A0A482T480"/>
<comment type="caution">
    <text evidence="2">The sequence shown here is derived from an EMBL/GenBank/DDBJ whole genome shotgun (WGS) entry which is preliminary data.</text>
</comment>
<evidence type="ECO:0000313" key="3">
    <source>
        <dbReference type="Proteomes" id="UP000293535"/>
    </source>
</evidence>
<evidence type="ECO:0000313" key="2">
    <source>
        <dbReference type="EMBL" id="RYJ10551.1"/>
    </source>
</evidence>
<dbReference type="RefSeq" id="WP_129755692.1">
    <property type="nucleotide sequence ID" value="NZ_JAFKAA010000002.1"/>
</dbReference>
<proteinExistence type="predicted"/>
<gene>
    <name evidence="2" type="ORF">ELS20_11470</name>
</gene>
<evidence type="ECO:0000256" key="1">
    <source>
        <dbReference type="SAM" id="MobiDB-lite"/>
    </source>
</evidence>
<dbReference type="Proteomes" id="UP000293535">
    <property type="component" value="Unassembled WGS sequence"/>
</dbReference>
<accession>A0A482T480</accession>
<protein>
    <submittedName>
        <fullName evidence="2">Uncharacterized protein</fullName>
    </submittedName>
</protein>
<reference evidence="2 3" key="1">
    <citation type="submission" date="2018-12" db="EMBL/GenBank/DDBJ databases">
        <title>Draft genome sequence of Haloarcula hispinica strain 18.1, an halophilic archaeon isolated from Chott El Jerid of Southern Tunisia.</title>
        <authorList>
            <person name="Najjari A."/>
            <person name="Ben Dhia O."/>
            <person name="Ferjani R."/>
            <person name="Mahjoubi M."/>
            <person name="Sghaier H."/>
            <person name="Elshahed M."/>
            <person name="Ouzari H.I."/>
            <person name="Cherid A."/>
            <person name="Youssef N."/>
        </authorList>
    </citation>
    <scope>NUCLEOTIDE SEQUENCE [LARGE SCALE GENOMIC DNA]</scope>
    <source>
        <strain evidence="2 3">18.1</strain>
    </source>
</reference>
<feature type="compositionally biased region" description="Basic and acidic residues" evidence="1">
    <location>
        <begin position="289"/>
        <end position="300"/>
    </location>
</feature>
<dbReference type="EMBL" id="RZIG01000002">
    <property type="protein sequence ID" value="RYJ10551.1"/>
    <property type="molecule type" value="Genomic_DNA"/>
</dbReference>
<organism evidence="2 3">
    <name type="scientific">Haloarcula hispanica</name>
    <dbReference type="NCBI Taxonomy" id="51589"/>
    <lineage>
        <taxon>Archaea</taxon>
        <taxon>Methanobacteriati</taxon>
        <taxon>Methanobacteriota</taxon>
        <taxon>Stenosarchaea group</taxon>
        <taxon>Halobacteria</taxon>
        <taxon>Halobacteriales</taxon>
        <taxon>Haloarculaceae</taxon>
        <taxon>Haloarcula</taxon>
    </lineage>
</organism>
<feature type="compositionally biased region" description="Basic and acidic residues" evidence="1">
    <location>
        <begin position="129"/>
        <end position="144"/>
    </location>
</feature>